<reference evidence="2 3" key="1">
    <citation type="journal article" date="2013" name="Curr. Biol.">
        <title>The Genome of the Foraminiferan Reticulomyxa filosa.</title>
        <authorList>
            <person name="Glockner G."/>
            <person name="Hulsmann N."/>
            <person name="Schleicher M."/>
            <person name="Noegel A.A."/>
            <person name="Eichinger L."/>
            <person name="Gallinger C."/>
            <person name="Pawlowski J."/>
            <person name="Sierra R."/>
            <person name="Euteneuer U."/>
            <person name="Pillet L."/>
            <person name="Moustafa A."/>
            <person name="Platzer M."/>
            <person name="Groth M."/>
            <person name="Szafranski K."/>
            <person name="Schliwa M."/>
        </authorList>
    </citation>
    <scope>NUCLEOTIDE SEQUENCE [LARGE SCALE GENOMIC DNA]</scope>
</reference>
<keyword evidence="3" id="KW-1185">Reference proteome</keyword>
<organism evidence="2 3">
    <name type="scientific">Reticulomyxa filosa</name>
    <dbReference type="NCBI Taxonomy" id="46433"/>
    <lineage>
        <taxon>Eukaryota</taxon>
        <taxon>Sar</taxon>
        <taxon>Rhizaria</taxon>
        <taxon>Retaria</taxon>
        <taxon>Foraminifera</taxon>
        <taxon>Monothalamids</taxon>
        <taxon>Reticulomyxidae</taxon>
        <taxon>Reticulomyxa</taxon>
    </lineage>
</organism>
<feature type="region of interest" description="Disordered" evidence="1">
    <location>
        <begin position="332"/>
        <end position="411"/>
    </location>
</feature>
<dbReference type="EMBL" id="ASPP01006975">
    <property type="protein sequence ID" value="ETO27898.1"/>
    <property type="molecule type" value="Genomic_DNA"/>
</dbReference>
<evidence type="ECO:0000313" key="2">
    <source>
        <dbReference type="EMBL" id="ETO27898.1"/>
    </source>
</evidence>
<proteinExistence type="predicted"/>
<feature type="compositionally biased region" description="Polar residues" evidence="1">
    <location>
        <begin position="199"/>
        <end position="208"/>
    </location>
</feature>
<feature type="compositionally biased region" description="Acidic residues" evidence="1">
    <location>
        <begin position="130"/>
        <end position="139"/>
    </location>
</feature>
<feature type="compositionally biased region" description="Basic and acidic residues" evidence="1">
    <location>
        <begin position="361"/>
        <end position="371"/>
    </location>
</feature>
<feature type="compositionally biased region" description="Polar residues" evidence="1">
    <location>
        <begin position="114"/>
        <end position="127"/>
    </location>
</feature>
<evidence type="ECO:0000313" key="3">
    <source>
        <dbReference type="Proteomes" id="UP000023152"/>
    </source>
</evidence>
<feature type="compositionally biased region" description="Low complexity" evidence="1">
    <location>
        <begin position="1"/>
        <end position="40"/>
    </location>
</feature>
<gene>
    <name evidence="2" type="ORF">RFI_09232</name>
</gene>
<feature type="region of interest" description="Disordered" evidence="1">
    <location>
        <begin position="64"/>
        <end position="101"/>
    </location>
</feature>
<comment type="caution">
    <text evidence="2">The sequence shown here is derived from an EMBL/GenBank/DDBJ whole genome shotgun (WGS) entry which is preliminary data.</text>
</comment>
<name>X6NPS1_RETFI</name>
<feature type="region of interest" description="Disordered" evidence="1">
    <location>
        <begin position="1"/>
        <end position="45"/>
    </location>
</feature>
<accession>X6NPS1</accession>
<dbReference type="AlphaFoldDB" id="X6NPS1"/>
<feature type="region of interest" description="Disordered" evidence="1">
    <location>
        <begin position="199"/>
        <end position="240"/>
    </location>
</feature>
<feature type="region of interest" description="Disordered" evidence="1">
    <location>
        <begin position="114"/>
        <end position="173"/>
    </location>
</feature>
<protein>
    <submittedName>
        <fullName evidence="2">Uncharacterized protein</fullName>
    </submittedName>
</protein>
<sequence>NNNNNNNNNSNNNNNTDDTVNNNSNNDNHSNNNNNSNDENSNNRKMTNPQLLIKLLLASRSFREEPGSTTHYRYSESEDCSPLSNGDEHDDKDQYPYSPTSILLRRPREMTIDITTPQLQQRGQSTVSASEDEDDDNNDDAASLTRENNDNSNDNDEEEEHSKVPKSRKKAKAKLRVKLLRMELPPTIEQKASSTIYSKSINERYSGQNRDKHSDQDKDEEDQSPPQFRSGEKREYHNRRQSQHLALAIDDCQSNSSEILHAATGSTTKWVESNTPPKSSTTHYLGVHLQAGQPVTIANNTVTTAVTTAVIAAADQPNQLCKGAINEYIGDGSRTRNSSDNTPSVSATPTVLQKNTVATNRDNEVTVERGRNNSIDVGGIEYGHMPSTTRERLLTLDPRESDEEKKKEDVD</sequence>
<feature type="compositionally biased region" description="Polar residues" evidence="1">
    <location>
        <begin position="335"/>
        <end position="360"/>
    </location>
</feature>
<feature type="compositionally biased region" description="Basic residues" evidence="1">
    <location>
        <begin position="164"/>
        <end position="173"/>
    </location>
</feature>
<dbReference type="Proteomes" id="UP000023152">
    <property type="component" value="Unassembled WGS sequence"/>
</dbReference>
<feature type="compositionally biased region" description="Basic and acidic residues" evidence="1">
    <location>
        <begin position="389"/>
        <end position="411"/>
    </location>
</feature>
<evidence type="ECO:0000256" key="1">
    <source>
        <dbReference type="SAM" id="MobiDB-lite"/>
    </source>
</evidence>
<feature type="non-terminal residue" evidence="2">
    <location>
        <position position="1"/>
    </location>
</feature>